<evidence type="ECO:0000313" key="2">
    <source>
        <dbReference type="EMBL" id="RCK67702.1"/>
    </source>
</evidence>
<proteinExistence type="predicted"/>
<keyword evidence="3" id="KW-1185">Reference proteome</keyword>
<evidence type="ECO:0000256" key="1">
    <source>
        <dbReference type="SAM" id="MobiDB-lite"/>
    </source>
</evidence>
<sequence length="400" mass="46160">MSSDLSSDESDEYFQDELLESSGKFTPNFDTPTTVRQVRLILDHTAFVRGIGNIKRWFNEEYINANATRSNEVINLSIYVPSYTLHEFDFVKKGTSITATNAREAIRFIDNYLENEVETTSKKIMYDLSLESPKDNTPSWNKCLKYKVHSPKIKEFPNYKTKFDSSLIGQTPVSGNPNNENELDFIENFDNTLSFQQRNKLNDIQYENSPSYQNAAAHSDELAEMPVRLRYLIRTCIYKRFIEHARPKPQNELEEWKLVTEDSIAKIWAKSFGIDCVNVNEAELLIFQNYDVNLFRLYNPYANDKDNFDPSTSILQNTIDTTLYSYSTAHQDTPKVEFKKKRRRGRKGKRRQDDGRSVPLSTDAVVHSAKNESGTGIIKKENFGAINYAPRGQGQLWRPG</sequence>
<dbReference type="STRING" id="5486.A0A367YRS3"/>
<dbReference type="OrthoDB" id="5361617at2759"/>
<organism evidence="2 3">
    <name type="scientific">Candida viswanathii</name>
    <dbReference type="NCBI Taxonomy" id="5486"/>
    <lineage>
        <taxon>Eukaryota</taxon>
        <taxon>Fungi</taxon>
        <taxon>Dikarya</taxon>
        <taxon>Ascomycota</taxon>
        <taxon>Saccharomycotina</taxon>
        <taxon>Pichiomycetes</taxon>
        <taxon>Debaryomycetaceae</taxon>
        <taxon>Candida/Lodderomyces clade</taxon>
        <taxon>Candida</taxon>
    </lineage>
</organism>
<accession>A0A367YRS3</accession>
<feature type="region of interest" description="Disordered" evidence="1">
    <location>
        <begin position="335"/>
        <end position="373"/>
    </location>
</feature>
<gene>
    <name evidence="2" type="primary">NMD4_0</name>
    <name evidence="2" type="ORF">Cantr_03271</name>
</gene>
<dbReference type="Gene3D" id="3.40.50.1010">
    <property type="entry name" value="5'-nuclease"/>
    <property type="match status" value="1"/>
</dbReference>
<dbReference type="Proteomes" id="UP000253472">
    <property type="component" value="Unassembled WGS sequence"/>
</dbReference>
<name>A0A367YRS3_9ASCO</name>
<comment type="caution">
    <text evidence="2">The sequence shown here is derived from an EMBL/GenBank/DDBJ whole genome shotgun (WGS) entry which is preliminary data.</text>
</comment>
<reference evidence="2 3" key="1">
    <citation type="submission" date="2018-06" db="EMBL/GenBank/DDBJ databases">
        <title>Whole genome sequencing of Candida tropicalis (genome annotated by CSBL at Korea University).</title>
        <authorList>
            <person name="Ahn J."/>
        </authorList>
    </citation>
    <scope>NUCLEOTIDE SEQUENCE [LARGE SCALE GENOMIC DNA]</scope>
    <source>
        <strain evidence="2 3">ATCC 20962</strain>
    </source>
</reference>
<feature type="compositionally biased region" description="Basic residues" evidence="1">
    <location>
        <begin position="338"/>
        <end position="350"/>
    </location>
</feature>
<protein>
    <submittedName>
        <fullName evidence="2">Nonsense-mediated decay protein 4</fullName>
    </submittedName>
</protein>
<dbReference type="EMBL" id="QLNQ01000001">
    <property type="protein sequence ID" value="RCK67702.1"/>
    <property type="molecule type" value="Genomic_DNA"/>
</dbReference>
<evidence type="ECO:0000313" key="3">
    <source>
        <dbReference type="Proteomes" id="UP000253472"/>
    </source>
</evidence>
<dbReference type="AlphaFoldDB" id="A0A367YRS3"/>